<evidence type="ECO:0000313" key="7">
    <source>
        <dbReference type="EMBL" id="KAG0686617.1"/>
    </source>
</evidence>
<evidence type="ECO:0000256" key="2">
    <source>
        <dbReference type="ARBA" id="ARBA00023043"/>
    </source>
</evidence>
<dbReference type="PROSITE" id="PS50088">
    <property type="entry name" value="ANK_REPEAT"/>
    <property type="match status" value="2"/>
</dbReference>
<dbReference type="GO" id="GO:0006629">
    <property type="term" value="P:lipid metabolic process"/>
    <property type="evidence" value="ECO:0007669"/>
    <property type="project" value="InterPro"/>
</dbReference>
<feature type="compositionally biased region" description="Polar residues" evidence="4">
    <location>
        <begin position="189"/>
        <end position="205"/>
    </location>
</feature>
<sequence>MKFGKYLAARQLELPEYSSYFINYKQLKKLINALTQDGSTTLQDKKGSFFFRLERELEKVNAFYLEKESELRFRLDLLIQKKDKSIKEGSISKNSITFISLYDGFKKFSKDLDRLEQFVELNETGFTKVLKKWDKRSKSSTKELYLTTAVNVQPIFHRNQIVELSDFVANNLMELEALSDGDKSFIRYNSNSEMQSGNNNESSNHINDESKISSNHMNDESKITLNIVPVDNNLVRNNGFKIEIENDTNSSDQLYTDFYEITLQNANLPTEEQLTRLKDWSNQIISKLNTDTKKYTFSKVFMLLISNLQIPNDSILQFYEFFKEFIDLNFIDDLNGRTCLIEASTCKEGRNEIVKICLDANIDPSIKDITGRTCLHYLSENGRNDLLISILTYIKENFPEKIKTIIDLQDNESTSPLLQAIINDHSSTVEILLDFEANGFPKQDDSKPMYLPLNVACKFGNFKIVEMLLHQYGSSEIAKTEGLLINPSQCNAEGLLPLHIVASSENYNLVPLLLEYGADINQLDKLNKWSAIFYSVFTNDKNMTKTLIDYGADFNLKDEDGYDPLYYAIWEGNISVFNVLLDSMRNRKTDKLISKDSDKSNREKESKKENLKVLFSDSISLKAINPTFDSNSIDLNSIDLIPELSLPPPIIPLRKYGHNFLEKKIFLKLLFYTNRYSINLNPNTFLTSIPGRITISNNDLIPRNIMLPVLDNEKIITFQLNSIDDELFEIDFELFPTFGTRLLAKATLTSSILKAQYPGLGIKNAGDIELPLIDVRLRTIGSLRFNYEMIYPYSGKPLEISMYDTYWKLSSASDEEKKKKEVNLISFVTSSSLNGEYYGIHICLLHDGTPVVCPKFEIGVVPNVYLPVSLFNYDQLSSIVYKDIKILDSLKETLKNSTQEELKSNFHEIMSNLYLPLSEFLDLVDSKISLNLEIFYPSTYELENFDLKEFAFISNNHKVSNISNNSIQSGNNLNHFIDSILTDIFTHVRKLRNDHSSTSTRQLVLSSNNPYVCTILNWKQPNYPVFYNMNGIKYDNKIKEFFECTCNGLLKKQDGLEKTEKFINEKNKISIDNIDSINKDSTEYINSLDYDDKLTRSIKLAINYACANNLLGITVPERILNLSPEVVKSIRSKGLILVASKDCDNHLLKAYQDYAKDSVYIDDDEIEIDNDEPLILDEDMKNLENEGDIKANGLRFKDILTFTDSIQV</sequence>
<dbReference type="Pfam" id="PF25329">
    <property type="entry name" value="C2_GDE1"/>
    <property type="match status" value="1"/>
</dbReference>
<dbReference type="GO" id="GO:0008081">
    <property type="term" value="F:phosphoric diester hydrolase activity"/>
    <property type="evidence" value="ECO:0007669"/>
    <property type="project" value="InterPro"/>
</dbReference>
<dbReference type="PANTHER" id="PTHR24198:SF165">
    <property type="entry name" value="ANKYRIN REPEAT-CONTAINING PROTEIN-RELATED"/>
    <property type="match status" value="1"/>
</dbReference>
<dbReference type="CDD" id="cd14483">
    <property type="entry name" value="SPX_PHO81_NUC-2_like"/>
    <property type="match status" value="1"/>
</dbReference>
<protein>
    <submittedName>
        <fullName evidence="7">Phosphate system positive regulatory protein pho81</fullName>
    </submittedName>
</protein>
<dbReference type="InterPro" id="IPR017946">
    <property type="entry name" value="PLC-like_Pdiesterase_TIM-brl"/>
</dbReference>
<dbReference type="SUPFAM" id="SSF48403">
    <property type="entry name" value="Ankyrin repeat"/>
    <property type="match status" value="1"/>
</dbReference>
<dbReference type="Pfam" id="PF03105">
    <property type="entry name" value="SPX"/>
    <property type="match status" value="1"/>
</dbReference>
<keyword evidence="8" id="KW-1185">Reference proteome</keyword>
<dbReference type="InterPro" id="IPR030395">
    <property type="entry name" value="GP_PDE_dom"/>
</dbReference>
<keyword evidence="2 3" id="KW-0040">ANK repeat</keyword>
<dbReference type="PROSITE" id="PS51382">
    <property type="entry name" value="SPX"/>
    <property type="match status" value="1"/>
</dbReference>
<proteinExistence type="predicted"/>
<organism evidence="7 8">
    <name type="scientific">Pichia californica</name>
    <dbReference type="NCBI Taxonomy" id="460514"/>
    <lineage>
        <taxon>Eukaryota</taxon>
        <taxon>Fungi</taxon>
        <taxon>Dikarya</taxon>
        <taxon>Ascomycota</taxon>
        <taxon>Saccharomycotina</taxon>
        <taxon>Pichiomycetes</taxon>
        <taxon>Pichiales</taxon>
        <taxon>Pichiaceae</taxon>
        <taxon>Pichia</taxon>
    </lineage>
</organism>
<dbReference type="SUPFAM" id="SSF51695">
    <property type="entry name" value="PLC-like phosphodiesterases"/>
    <property type="match status" value="1"/>
</dbReference>
<evidence type="ECO:0000259" key="5">
    <source>
        <dbReference type="PROSITE" id="PS51382"/>
    </source>
</evidence>
<feature type="domain" description="SPX" evidence="5">
    <location>
        <begin position="1"/>
        <end position="147"/>
    </location>
</feature>
<gene>
    <name evidence="7" type="primary">PHO81</name>
    <name evidence="7" type="ORF">C6P40_003685</name>
</gene>
<dbReference type="InterPro" id="IPR002110">
    <property type="entry name" value="Ankyrin_rpt"/>
</dbReference>
<dbReference type="SMART" id="SM00248">
    <property type="entry name" value="ANK"/>
    <property type="match status" value="7"/>
</dbReference>
<dbReference type="EMBL" id="PUHW01000428">
    <property type="protein sequence ID" value="KAG0686617.1"/>
    <property type="molecule type" value="Genomic_DNA"/>
</dbReference>
<name>A0A9P6WIA5_9ASCO</name>
<dbReference type="InterPro" id="IPR004331">
    <property type="entry name" value="SPX_dom"/>
</dbReference>
<dbReference type="InterPro" id="IPR036770">
    <property type="entry name" value="Ankyrin_rpt-contain_sf"/>
</dbReference>
<evidence type="ECO:0000313" key="8">
    <source>
        <dbReference type="Proteomes" id="UP000697127"/>
    </source>
</evidence>
<feature type="domain" description="GP-PDE" evidence="6">
    <location>
        <begin position="800"/>
        <end position="1123"/>
    </location>
</feature>
<dbReference type="Pfam" id="PF12796">
    <property type="entry name" value="Ank_2"/>
    <property type="match status" value="2"/>
</dbReference>
<dbReference type="InterPro" id="IPR057506">
    <property type="entry name" value="C2_GPCPD1"/>
</dbReference>
<reference evidence="7" key="1">
    <citation type="submission" date="2020-11" db="EMBL/GenBank/DDBJ databases">
        <title>Kefir isolates.</title>
        <authorList>
            <person name="Marcisauskas S."/>
            <person name="Kim Y."/>
            <person name="Blasche S."/>
        </authorList>
    </citation>
    <scope>NUCLEOTIDE SEQUENCE</scope>
    <source>
        <strain evidence="7">Olga-1</strain>
    </source>
</reference>
<dbReference type="PANTHER" id="PTHR24198">
    <property type="entry name" value="ANKYRIN REPEAT AND PROTEIN KINASE DOMAIN-CONTAINING PROTEIN"/>
    <property type="match status" value="1"/>
</dbReference>
<evidence type="ECO:0000259" key="6">
    <source>
        <dbReference type="PROSITE" id="PS51704"/>
    </source>
</evidence>
<keyword evidence="1" id="KW-0677">Repeat</keyword>
<dbReference type="Proteomes" id="UP000697127">
    <property type="component" value="Unassembled WGS sequence"/>
</dbReference>
<dbReference type="PROSITE" id="PS50297">
    <property type="entry name" value="ANK_REP_REGION"/>
    <property type="match status" value="1"/>
</dbReference>
<dbReference type="Gene3D" id="3.20.20.190">
    <property type="entry name" value="Phosphatidylinositol (PI) phosphodiesterase"/>
    <property type="match status" value="1"/>
</dbReference>
<dbReference type="PROSITE" id="PS51704">
    <property type="entry name" value="GP_PDE"/>
    <property type="match status" value="1"/>
</dbReference>
<evidence type="ECO:0000256" key="1">
    <source>
        <dbReference type="ARBA" id="ARBA00022737"/>
    </source>
</evidence>
<comment type="caution">
    <text evidence="7">The sequence shown here is derived from an EMBL/GenBank/DDBJ whole genome shotgun (WGS) entry which is preliminary data.</text>
</comment>
<feature type="repeat" description="ANK" evidence="3">
    <location>
        <begin position="493"/>
        <end position="525"/>
    </location>
</feature>
<dbReference type="AlphaFoldDB" id="A0A9P6WIA5"/>
<evidence type="ECO:0000256" key="4">
    <source>
        <dbReference type="SAM" id="MobiDB-lite"/>
    </source>
</evidence>
<dbReference type="Gene3D" id="1.25.40.20">
    <property type="entry name" value="Ankyrin repeat-containing domain"/>
    <property type="match status" value="2"/>
</dbReference>
<feature type="region of interest" description="Disordered" evidence="4">
    <location>
        <begin position="189"/>
        <end position="214"/>
    </location>
</feature>
<accession>A0A9P6WIA5</accession>
<evidence type="ECO:0000256" key="3">
    <source>
        <dbReference type="PROSITE-ProRule" id="PRU00023"/>
    </source>
</evidence>
<feature type="repeat" description="ANK" evidence="3">
    <location>
        <begin position="527"/>
        <end position="559"/>
    </location>
</feature>